<keyword evidence="6" id="KW-1185">Reference proteome</keyword>
<dbReference type="Pfam" id="PF04927">
    <property type="entry name" value="SMP"/>
    <property type="match status" value="3"/>
</dbReference>
<evidence type="ECO:0000256" key="1">
    <source>
        <dbReference type="ARBA" id="ARBA00010733"/>
    </source>
</evidence>
<dbReference type="Gramene" id="Manes.03G177900.1.v8.1">
    <property type="protein sequence ID" value="Manes.03G177900.1.v8.1.CDS"/>
    <property type="gene ID" value="Manes.03G177900.v8.1"/>
</dbReference>
<evidence type="ECO:0000313" key="5">
    <source>
        <dbReference type="EMBL" id="OAY55758.1"/>
    </source>
</evidence>
<evidence type="ECO:0000313" key="6">
    <source>
        <dbReference type="Proteomes" id="UP000091857"/>
    </source>
</evidence>
<feature type="region of interest" description="Disordered" evidence="3">
    <location>
        <begin position="1"/>
        <end position="37"/>
    </location>
</feature>
<dbReference type="PANTHER" id="PTHR31174:SF7">
    <property type="entry name" value="LATE EMBRYOGENESIS ABUNDANT PROTEIN 31-RELATED"/>
    <property type="match status" value="1"/>
</dbReference>
<dbReference type="InterPro" id="IPR042971">
    <property type="entry name" value="LEA_SMP"/>
</dbReference>
<sequence>MSQGQPQRPQEGGLDQPPGQQGGPGGRTSQGQEPIKYGDVFNVSGDLASMTVAPEDANMMQTAETMVFGKTQKGGVAASMQAAATQNERSGLVGHRDATDAASDRGVSVTETDLLGARVITERVAGQVVGQYVEPTPVPGMTAGSVQNAITIGEALEAAAQTAGNKPVEQSDAAAIQAAEVRATGSNVIVPGGLAAAAQSAASYNAGISNTDDKIKLTDVLTDATSKLPADKVVTRADAERVVSAELRNNPNLTMHPGGVASSLTAAARLNDNVDV</sequence>
<evidence type="ECO:0000259" key="4">
    <source>
        <dbReference type="Pfam" id="PF04927"/>
    </source>
</evidence>
<organism evidence="5 6">
    <name type="scientific">Manihot esculenta</name>
    <name type="common">Cassava</name>
    <name type="synonym">Jatropha manihot</name>
    <dbReference type="NCBI Taxonomy" id="3983"/>
    <lineage>
        <taxon>Eukaryota</taxon>
        <taxon>Viridiplantae</taxon>
        <taxon>Streptophyta</taxon>
        <taxon>Embryophyta</taxon>
        <taxon>Tracheophyta</taxon>
        <taxon>Spermatophyta</taxon>
        <taxon>Magnoliopsida</taxon>
        <taxon>eudicotyledons</taxon>
        <taxon>Gunneridae</taxon>
        <taxon>Pentapetalae</taxon>
        <taxon>rosids</taxon>
        <taxon>fabids</taxon>
        <taxon>Malpighiales</taxon>
        <taxon>Euphorbiaceae</taxon>
        <taxon>Crotonoideae</taxon>
        <taxon>Manihoteae</taxon>
        <taxon>Manihot</taxon>
    </lineage>
</organism>
<protein>
    <recommendedName>
        <fullName evidence="4">SMP domain-containing protein</fullName>
    </recommendedName>
</protein>
<dbReference type="PANTHER" id="PTHR31174">
    <property type="entry name" value="SEED MATURATION FAMILY PROTEIN"/>
    <property type="match status" value="1"/>
</dbReference>
<dbReference type="Proteomes" id="UP000091857">
    <property type="component" value="Chromosome 3"/>
</dbReference>
<dbReference type="STRING" id="3983.A0A2C9W8E0"/>
<feature type="domain" description="SMP" evidence="4">
    <location>
        <begin position="150"/>
        <end position="206"/>
    </location>
</feature>
<dbReference type="EMBL" id="CM004389">
    <property type="protein sequence ID" value="OAY55758.1"/>
    <property type="molecule type" value="Genomic_DNA"/>
</dbReference>
<dbReference type="OMA" id="DADMMQT"/>
<name>A0A2C9W8E0_MANES</name>
<reference evidence="6" key="1">
    <citation type="journal article" date="2016" name="Nat. Biotechnol.">
        <title>Sequencing wild and cultivated cassava and related species reveals extensive interspecific hybridization and genetic diversity.</title>
        <authorList>
            <person name="Bredeson J.V."/>
            <person name="Lyons J.B."/>
            <person name="Prochnik S.E."/>
            <person name="Wu G.A."/>
            <person name="Ha C.M."/>
            <person name="Edsinger-Gonzales E."/>
            <person name="Grimwood J."/>
            <person name="Schmutz J."/>
            <person name="Rabbi I.Y."/>
            <person name="Egesi C."/>
            <person name="Nauluvula P."/>
            <person name="Lebot V."/>
            <person name="Ndunguru J."/>
            <person name="Mkamilo G."/>
            <person name="Bart R.S."/>
            <person name="Setter T.L."/>
            <person name="Gleadow R.M."/>
            <person name="Kulakow P."/>
            <person name="Ferguson M.E."/>
            <person name="Rounsley S."/>
            <person name="Rokhsar D.S."/>
        </authorList>
    </citation>
    <scope>NUCLEOTIDE SEQUENCE [LARGE SCALE GENOMIC DNA]</scope>
    <source>
        <strain evidence="6">cv. AM560-2</strain>
    </source>
</reference>
<comment type="similarity">
    <text evidence="1">Belongs to the LEA type SMP family.</text>
</comment>
<accession>A0A2C9W8E0</accession>
<feature type="domain" description="SMP" evidence="4">
    <location>
        <begin position="35"/>
        <end position="89"/>
    </location>
</feature>
<gene>
    <name evidence="5" type="ORF">MANES_03G177900v8</name>
</gene>
<feature type="domain" description="SMP" evidence="4">
    <location>
        <begin position="215"/>
        <end position="273"/>
    </location>
</feature>
<keyword evidence="2" id="KW-0677">Repeat</keyword>
<dbReference type="OrthoDB" id="2014755at2759"/>
<dbReference type="InterPro" id="IPR007011">
    <property type="entry name" value="LEA_SMP_dom"/>
</dbReference>
<proteinExistence type="inferred from homology"/>
<dbReference type="AlphaFoldDB" id="A0A2C9W8E0"/>
<evidence type="ECO:0000256" key="3">
    <source>
        <dbReference type="SAM" id="MobiDB-lite"/>
    </source>
</evidence>
<comment type="caution">
    <text evidence="5">The sequence shown here is derived from an EMBL/GenBank/DDBJ whole genome shotgun (WGS) entry which is preliminary data.</text>
</comment>
<feature type="compositionally biased region" description="Low complexity" evidence="3">
    <location>
        <begin position="9"/>
        <end position="19"/>
    </location>
</feature>
<evidence type="ECO:0000256" key="2">
    <source>
        <dbReference type="ARBA" id="ARBA00022737"/>
    </source>
</evidence>